<dbReference type="Proteomes" id="UP001056778">
    <property type="component" value="Chromosome 4"/>
</dbReference>
<evidence type="ECO:0000313" key="1">
    <source>
        <dbReference type="EMBL" id="KAI4463663.1"/>
    </source>
</evidence>
<proteinExistence type="predicted"/>
<gene>
    <name evidence="1" type="ORF">MML48_4g00006548</name>
</gene>
<accession>A0ACB9TA21</accession>
<comment type="caution">
    <text evidence="1">The sequence shown here is derived from an EMBL/GenBank/DDBJ whole genome shotgun (WGS) entry which is preliminary data.</text>
</comment>
<keyword evidence="2" id="KW-1185">Reference proteome</keyword>
<dbReference type="EMBL" id="CM043018">
    <property type="protein sequence ID" value="KAI4463663.1"/>
    <property type="molecule type" value="Genomic_DNA"/>
</dbReference>
<evidence type="ECO:0000313" key="2">
    <source>
        <dbReference type="Proteomes" id="UP001056778"/>
    </source>
</evidence>
<protein>
    <submittedName>
        <fullName evidence="1">Aldo/keto reductase</fullName>
    </submittedName>
</protein>
<sequence length="314" mass="35853">MSSKVITLNNGHKMPVVGLGTYKSSPGVVRQAIIDAIEAGYRHFDCAWFYGNETEIGDALREIISSGKVKREDLFITSKLWNNFHRKEKVVLMLKETLSYLKLDYIDLFLVHWPFAFKENGPLWPITEGADAYSDTDYLETWEGMEECVKKGYAKSIGISNFNSEQIDRLLKYCKIKPAVNQVEANPNLNQKKLTKFCKEREIVITAYCPLGRVGEAAERGFPTPTVLDPKVAEIGEKYNKTPAQVVLNYLISLGMVVIPKSVTKSRIIENINVFDFQLNPEELAYLDSCNKDSRVCSLDMFQDHKYYPFNLEF</sequence>
<reference evidence="1" key="1">
    <citation type="submission" date="2022-04" db="EMBL/GenBank/DDBJ databases">
        <title>Chromosome-scale genome assembly of Holotrichia oblita Faldermann.</title>
        <authorList>
            <person name="Rongchong L."/>
        </authorList>
    </citation>
    <scope>NUCLEOTIDE SEQUENCE</scope>
    <source>
        <strain evidence="1">81SQS9</strain>
    </source>
</reference>
<organism evidence="1 2">
    <name type="scientific">Holotrichia oblita</name>
    <name type="common">Chafer beetle</name>
    <dbReference type="NCBI Taxonomy" id="644536"/>
    <lineage>
        <taxon>Eukaryota</taxon>
        <taxon>Metazoa</taxon>
        <taxon>Ecdysozoa</taxon>
        <taxon>Arthropoda</taxon>
        <taxon>Hexapoda</taxon>
        <taxon>Insecta</taxon>
        <taxon>Pterygota</taxon>
        <taxon>Neoptera</taxon>
        <taxon>Endopterygota</taxon>
        <taxon>Coleoptera</taxon>
        <taxon>Polyphaga</taxon>
        <taxon>Scarabaeiformia</taxon>
        <taxon>Scarabaeidae</taxon>
        <taxon>Melolonthinae</taxon>
        <taxon>Holotrichia</taxon>
    </lineage>
</organism>
<name>A0ACB9TA21_HOLOL</name>